<dbReference type="NCBIfam" id="TIGR03598">
    <property type="entry name" value="GTPase_YsxC"/>
    <property type="match status" value="1"/>
</dbReference>
<feature type="domain" description="EngB-type G" evidence="11">
    <location>
        <begin position="19"/>
        <end position="187"/>
    </location>
</feature>
<dbReference type="GO" id="GO:0000917">
    <property type="term" value="P:division septum assembly"/>
    <property type="evidence" value="ECO:0007669"/>
    <property type="project" value="UniProtKB-KW"/>
</dbReference>
<gene>
    <name evidence="12" type="primary">ysxC</name>
    <name evidence="10" type="synonym">engB</name>
    <name evidence="12" type="ORF">C0601_11535</name>
</gene>
<comment type="function">
    <text evidence="10">Necessary for normal cell division and for the maintenance of normal septation.</text>
</comment>
<comment type="cofactor">
    <cofactor evidence="1">
        <name>Mg(2+)</name>
        <dbReference type="ChEBI" id="CHEBI:18420"/>
    </cofactor>
</comment>
<comment type="caution">
    <text evidence="12">The sequence shown here is derived from an EMBL/GenBank/DDBJ whole genome shotgun (WGS) entry which is preliminary data.</text>
</comment>
<dbReference type="InterPro" id="IPR005225">
    <property type="entry name" value="Small_GTP-bd"/>
</dbReference>
<dbReference type="CDD" id="cd01876">
    <property type="entry name" value="YihA_EngB"/>
    <property type="match status" value="1"/>
</dbReference>
<dbReference type="InterPro" id="IPR006073">
    <property type="entry name" value="GTP-bd"/>
</dbReference>
<sequence length="187" mass="21709">MKVNKIEFNMMGKYEKKDDLSEFAFVGRSNAGKSSIINTLTNKKINRVSKKPGCTRCINTIKINDKFYIVDLPGAGFAKVSLKEKKRFNKITEQYLEESEHLRTVFLIMDIKVAPTNIDIMMIEWLKSIHRNFVLILNKVDNIPKNKLQQRKKEIFKKLGFKYPSITVSATKKINITELEKFILSMV</sequence>
<dbReference type="Pfam" id="PF01926">
    <property type="entry name" value="MMR_HSR1"/>
    <property type="match status" value="1"/>
</dbReference>
<dbReference type="GO" id="GO:0005525">
    <property type="term" value="F:GTP binding"/>
    <property type="evidence" value="ECO:0007669"/>
    <property type="project" value="UniProtKB-UniRule"/>
</dbReference>
<proteinExistence type="inferred from homology"/>
<evidence type="ECO:0000256" key="6">
    <source>
        <dbReference type="ARBA" id="ARBA00022842"/>
    </source>
</evidence>
<evidence type="ECO:0000256" key="9">
    <source>
        <dbReference type="ARBA" id="ARBA00023306"/>
    </source>
</evidence>
<evidence type="ECO:0000256" key="1">
    <source>
        <dbReference type="ARBA" id="ARBA00001946"/>
    </source>
</evidence>
<organism evidence="12 13">
    <name type="scientific">Muiribacterium halophilum</name>
    <dbReference type="NCBI Taxonomy" id="2053465"/>
    <lineage>
        <taxon>Bacteria</taxon>
        <taxon>Candidatus Muiribacteriota</taxon>
        <taxon>Candidatus Muiribacteriia</taxon>
        <taxon>Candidatus Muiribacteriales</taxon>
        <taxon>Candidatus Muiribacteriaceae</taxon>
        <taxon>Candidatus Muiribacterium</taxon>
    </lineage>
</organism>
<evidence type="ECO:0000313" key="13">
    <source>
        <dbReference type="Proteomes" id="UP000234857"/>
    </source>
</evidence>
<protein>
    <recommendedName>
        <fullName evidence="10">Probable GTP-binding protein EngB</fullName>
    </recommendedName>
</protein>
<evidence type="ECO:0000256" key="8">
    <source>
        <dbReference type="ARBA" id="ARBA00023210"/>
    </source>
</evidence>
<keyword evidence="9 10" id="KW-0131">Cell cycle</keyword>
<evidence type="ECO:0000256" key="10">
    <source>
        <dbReference type="HAMAP-Rule" id="MF_00321"/>
    </source>
</evidence>
<evidence type="ECO:0000313" key="12">
    <source>
        <dbReference type="EMBL" id="PLX15986.1"/>
    </source>
</evidence>
<dbReference type="InterPro" id="IPR030393">
    <property type="entry name" value="G_ENGB_dom"/>
</dbReference>
<dbReference type="InterPro" id="IPR027417">
    <property type="entry name" value="P-loop_NTPase"/>
</dbReference>
<dbReference type="AlphaFoldDB" id="A0A2N5ZBE3"/>
<keyword evidence="4" id="KW-0479">Metal-binding</keyword>
<dbReference type="EMBL" id="PKTG01000123">
    <property type="protein sequence ID" value="PLX15986.1"/>
    <property type="molecule type" value="Genomic_DNA"/>
</dbReference>
<dbReference type="SUPFAM" id="SSF52540">
    <property type="entry name" value="P-loop containing nucleoside triphosphate hydrolases"/>
    <property type="match status" value="1"/>
</dbReference>
<evidence type="ECO:0000256" key="4">
    <source>
        <dbReference type="ARBA" id="ARBA00022723"/>
    </source>
</evidence>
<evidence type="ECO:0000256" key="5">
    <source>
        <dbReference type="ARBA" id="ARBA00022741"/>
    </source>
</evidence>
<evidence type="ECO:0000256" key="3">
    <source>
        <dbReference type="ARBA" id="ARBA00022618"/>
    </source>
</evidence>
<dbReference type="InterPro" id="IPR019987">
    <property type="entry name" value="GTP-bd_ribosome_bio_YsxC"/>
</dbReference>
<evidence type="ECO:0000259" key="11">
    <source>
        <dbReference type="PROSITE" id="PS51706"/>
    </source>
</evidence>
<dbReference type="HAMAP" id="MF_00321">
    <property type="entry name" value="GTPase_EngB"/>
    <property type="match status" value="1"/>
</dbReference>
<dbReference type="PROSITE" id="PS51706">
    <property type="entry name" value="G_ENGB"/>
    <property type="match status" value="1"/>
</dbReference>
<dbReference type="Proteomes" id="UP000234857">
    <property type="component" value="Unassembled WGS sequence"/>
</dbReference>
<name>A0A2N5ZBE3_MUIH1</name>
<dbReference type="GO" id="GO:0046872">
    <property type="term" value="F:metal ion binding"/>
    <property type="evidence" value="ECO:0007669"/>
    <property type="project" value="UniProtKB-KW"/>
</dbReference>
<keyword evidence="7 10" id="KW-0342">GTP-binding</keyword>
<reference evidence="12 13" key="1">
    <citation type="submission" date="2017-11" db="EMBL/GenBank/DDBJ databases">
        <title>Genome-resolved metagenomics identifies genetic mobility, metabolic interactions, and unexpected diversity in perchlorate-reducing communities.</title>
        <authorList>
            <person name="Barnum T.P."/>
            <person name="Figueroa I.A."/>
            <person name="Carlstrom C.I."/>
            <person name="Lucas L.N."/>
            <person name="Engelbrektson A.L."/>
            <person name="Coates J.D."/>
        </authorList>
    </citation>
    <scope>NUCLEOTIDE SEQUENCE [LARGE SCALE GENOMIC DNA]</scope>
    <source>
        <strain evidence="12">BM706</strain>
    </source>
</reference>
<dbReference type="NCBIfam" id="TIGR00231">
    <property type="entry name" value="small_GTP"/>
    <property type="match status" value="1"/>
</dbReference>
<evidence type="ECO:0000256" key="2">
    <source>
        <dbReference type="ARBA" id="ARBA00009638"/>
    </source>
</evidence>
<keyword evidence="5 10" id="KW-0547">Nucleotide-binding</keyword>
<keyword evidence="8 10" id="KW-0717">Septation</keyword>
<accession>A0A2N5ZBE3</accession>
<keyword evidence="6" id="KW-0460">Magnesium</keyword>
<dbReference type="Gene3D" id="3.40.50.300">
    <property type="entry name" value="P-loop containing nucleotide triphosphate hydrolases"/>
    <property type="match status" value="1"/>
</dbReference>
<evidence type="ECO:0000256" key="7">
    <source>
        <dbReference type="ARBA" id="ARBA00023134"/>
    </source>
</evidence>
<dbReference type="PANTHER" id="PTHR11649:SF13">
    <property type="entry name" value="ENGB-TYPE G DOMAIN-CONTAINING PROTEIN"/>
    <property type="match status" value="1"/>
</dbReference>
<keyword evidence="3 10" id="KW-0132">Cell division</keyword>
<dbReference type="PANTHER" id="PTHR11649">
    <property type="entry name" value="MSS1/TRME-RELATED GTP-BINDING PROTEIN"/>
    <property type="match status" value="1"/>
</dbReference>
<comment type="similarity">
    <text evidence="2 10">Belongs to the TRAFAC class TrmE-Era-EngA-EngB-Septin-like GTPase superfamily. EngB GTPase family.</text>
</comment>